<dbReference type="SUPFAM" id="SSF48208">
    <property type="entry name" value="Six-hairpin glycosidases"/>
    <property type="match status" value="1"/>
</dbReference>
<name>A0ABY1QE44_9BACT</name>
<dbReference type="EMBL" id="FXUG01000011">
    <property type="protein sequence ID" value="SMP68912.1"/>
    <property type="molecule type" value="Genomic_DNA"/>
</dbReference>
<dbReference type="Proteomes" id="UP001158067">
    <property type="component" value="Unassembled WGS sequence"/>
</dbReference>
<gene>
    <name evidence="3" type="ORF">SAMN06265222_111130</name>
</gene>
<accession>A0ABY1QE44</accession>
<keyword evidence="4" id="KW-1185">Reference proteome</keyword>
<evidence type="ECO:0000313" key="4">
    <source>
        <dbReference type="Proteomes" id="UP001158067"/>
    </source>
</evidence>
<dbReference type="PANTHER" id="PTHR33886">
    <property type="entry name" value="UNSATURATED RHAMNOGALACTURONAN HYDROLASE (EUROFUNG)"/>
    <property type="match status" value="1"/>
</dbReference>
<dbReference type="InterPro" id="IPR008928">
    <property type="entry name" value="6-hairpin_glycosidase_sf"/>
</dbReference>
<dbReference type="Gene3D" id="1.50.10.10">
    <property type="match status" value="1"/>
</dbReference>
<keyword evidence="1 3" id="KW-0378">Hydrolase</keyword>
<evidence type="ECO:0000313" key="3">
    <source>
        <dbReference type="EMBL" id="SMP68912.1"/>
    </source>
</evidence>
<organism evidence="3 4">
    <name type="scientific">Neorhodopirellula lusitana</name>
    <dbReference type="NCBI Taxonomy" id="445327"/>
    <lineage>
        <taxon>Bacteria</taxon>
        <taxon>Pseudomonadati</taxon>
        <taxon>Planctomycetota</taxon>
        <taxon>Planctomycetia</taxon>
        <taxon>Pirellulales</taxon>
        <taxon>Pirellulaceae</taxon>
        <taxon>Neorhodopirellula</taxon>
    </lineage>
</organism>
<dbReference type="InterPro" id="IPR012341">
    <property type="entry name" value="6hp_glycosidase-like_sf"/>
</dbReference>
<protein>
    <submittedName>
        <fullName evidence="3">Rhamnogalacturonyl hydrolase YesR</fullName>
    </submittedName>
</protein>
<evidence type="ECO:0000256" key="2">
    <source>
        <dbReference type="SAM" id="MobiDB-lite"/>
    </source>
</evidence>
<dbReference type="GO" id="GO:0016787">
    <property type="term" value="F:hydrolase activity"/>
    <property type="evidence" value="ECO:0007669"/>
    <property type="project" value="UniProtKB-KW"/>
</dbReference>
<feature type="compositionally biased region" description="Low complexity" evidence="2">
    <location>
        <begin position="152"/>
        <end position="170"/>
    </location>
</feature>
<reference evidence="3 4" key="1">
    <citation type="submission" date="2017-05" db="EMBL/GenBank/DDBJ databases">
        <authorList>
            <person name="Varghese N."/>
            <person name="Submissions S."/>
        </authorList>
    </citation>
    <scope>NUCLEOTIDE SEQUENCE [LARGE SCALE GENOMIC DNA]</scope>
    <source>
        <strain evidence="3 4">DSM 25457</strain>
    </source>
</reference>
<sequence length="513" mass="56226">MVSVLVPFIATLNMTSHASGAEAVYRGAASAQSPVFPVPSDKRIPFAWPSIAIAPASDGGSTHLQWLAKELPPGETIRLRLATALDSRQKLLLEVRLPGESEPLGHFDFNYAPVFQIGELTLTRGQAKRVLEEGVLITRTVGEAPFHLFGPDSRSSSLEDSSKRTSTTSSSERKAIPVLLQPHLMVAGETDRWAVYMERMEGIDTIQPFGWMEGALLDGVWDLGQVTKNEKLNEGFSSRMGLYLRGDQLIYEDPKSFPSDNRVCGIEDSLPFAAIARVHPEHPRIQLAIDFWKDHRRESGFAEGCIVDGGMCSAEGAYTVGYPLMHIGALRNDPQLVAMALDQFRIRQKLLVDEDGGIWLRNSNGRRSMKNWARGVTWYFLGLVRGIAEAPEGTDTRDLRSEAVRVMEHVLRHQQDNGLWRNLFDLPEQTVDTSGSAGIAAALAIGAAEGILPDRARLAAIRTKEGLSAYLTADGLLAHGTPSNRSPEAQSNRRVIFPVGMGLTAQLLAALEK</sequence>
<proteinExistence type="predicted"/>
<dbReference type="InterPro" id="IPR052043">
    <property type="entry name" value="PolySaccharide_Degr_Enz"/>
</dbReference>
<dbReference type="PANTHER" id="PTHR33886:SF8">
    <property type="entry name" value="UNSATURATED RHAMNOGALACTURONAN HYDROLASE (EUROFUNG)"/>
    <property type="match status" value="1"/>
</dbReference>
<comment type="caution">
    <text evidence="3">The sequence shown here is derived from an EMBL/GenBank/DDBJ whole genome shotgun (WGS) entry which is preliminary data.</text>
</comment>
<dbReference type="Pfam" id="PF07470">
    <property type="entry name" value="Glyco_hydro_88"/>
    <property type="match status" value="1"/>
</dbReference>
<dbReference type="InterPro" id="IPR010905">
    <property type="entry name" value="Glyco_hydro_88"/>
</dbReference>
<evidence type="ECO:0000256" key="1">
    <source>
        <dbReference type="ARBA" id="ARBA00022801"/>
    </source>
</evidence>
<feature type="region of interest" description="Disordered" evidence="2">
    <location>
        <begin position="152"/>
        <end position="172"/>
    </location>
</feature>